<dbReference type="EMBL" id="CAJOBC010102483">
    <property type="protein sequence ID" value="CAF4480220.1"/>
    <property type="molecule type" value="Genomic_DNA"/>
</dbReference>
<dbReference type="InterPro" id="IPR011042">
    <property type="entry name" value="6-blade_b-propeller_TolB-like"/>
</dbReference>
<dbReference type="AlphaFoldDB" id="A0A816AT54"/>
<dbReference type="Proteomes" id="UP000681722">
    <property type="component" value="Unassembled WGS sequence"/>
</dbReference>
<dbReference type="EMBL" id="CAJNOQ010036029">
    <property type="protein sequence ID" value="CAF1602283.1"/>
    <property type="molecule type" value="Genomic_DNA"/>
</dbReference>
<evidence type="ECO:0000313" key="1">
    <source>
        <dbReference type="EMBL" id="CAF1602283.1"/>
    </source>
</evidence>
<evidence type="ECO:0000313" key="2">
    <source>
        <dbReference type="EMBL" id="CAF4480220.1"/>
    </source>
</evidence>
<dbReference type="OrthoDB" id="10044505at2759"/>
<protein>
    <submittedName>
        <fullName evidence="1">Uncharacterized protein</fullName>
    </submittedName>
</protein>
<proteinExistence type="predicted"/>
<dbReference type="Gene3D" id="2.120.10.30">
    <property type="entry name" value="TolB, C-terminal domain"/>
    <property type="match status" value="1"/>
</dbReference>
<evidence type="ECO:0000313" key="3">
    <source>
        <dbReference type="Proteomes" id="UP000663829"/>
    </source>
</evidence>
<keyword evidence="3" id="KW-1185">Reference proteome</keyword>
<comment type="caution">
    <text evidence="1">The sequence shown here is derived from an EMBL/GenBank/DDBJ whole genome shotgun (WGS) entry which is preliminary data.</text>
</comment>
<accession>A0A816AT54</accession>
<name>A0A816AT54_9BILA</name>
<sequence length="154" mass="16852">MLALTYPNFICRTLSWNSTPIIVAGGNGMGTDQTQLQIVFDIGIDINQNLYVADFQNSRVLRWPIGSTYGTSLTAGALTPSALFVTPNGYIYIGFLDCVKKWLLDRPFTTEGVLVAGGYGNQHGPGTALEKVGEWKGLFVDIEGDVYVSDYYKP</sequence>
<dbReference type="SUPFAM" id="SSF63825">
    <property type="entry name" value="YWTD domain"/>
    <property type="match status" value="1"/>
</dbReference>
<dbReference type="Proteomes" id="UP000663829">
    <property type="component" value="Unassembled WGS sequence"/>
</dbReference>
<organism evidence="1 3">
    <name type="scientific">Didymodactylos carnosus</name>
    <dbReference type="NCBI Taxonomy" id="1234261"/>
    <lineage>
        <taxon>Eukaryota</taxon>
        <taxon>Metazoa</taxon>
        <taxon>Spiralia</taxon>
        <taxon>Gnathifera</taxon>
        <taxon>Rotifera</taxon>
        <taxon>Eurotatoria</taxon>
        <taxon>Bdelloidea</taxon>
        <taxon>Philodinida</taxon>
        <taxon>Philodinidae</taxon>
        <taxon>Didymodactylos</taxon>
    </lineage>
</organism>
<gene>
    <name evidence="1" type="ORF">GPM918_LOCUS42526</name>
    <name evidence="2" type="ORF">SRO942_LOCUS43785</name>
</gene>
<reference evidence="1" key="1">
    <citation type="submission" date="2021-02" db="EMBL/GenBank/DDBJ databases">
        <authorList>
            <person name="Nowell W R."/>
        </authorList>
    </citation>
    <scope>NUCLEOTIDE SEQUENCE</scope>
</reference>